<evidence type="ECO:0000313" key="3">
    <source>
        <dbReference type="Proteomes" id="UP000078397"/>
    </source>
</evidence>
<dbReference type="OrthoDB" id="4818194at2759"/>
<comment type="caution">
    <text evidence="2">The sequence shown here is derived from an EMBL/GenBank/DDBJ whole genome shotgun (WGS) entry which is preliminary data.</text>
</comment>
<accession>A0A179F1R7</accession>
<dbReference type="Proteomes" id="UP000078397">
    <property type="component" value="Unassembled WGS sequence"/>
</dbReference>
<dbReference type="GeneID" id="28853674"/>
<feature type="region of interest" description="Disordered" evidence="1">
    <location>
        <begin position="1"/>
        <end position="20"/>
    </location>
</feature>
<dbReference type="AlphaFoldDB" id="A0A179F1R7"/>
<keyword evidence="3" id="KW-1185">Reference proteome</keyword>
<organism evidence="2 3">
    <name type="scientific">Pochonia chlamydosporia 170</name>
    <dbReference type="NCBI Taxonomy" id="1380566"/>
    <lineage>
        <taxon>Eukaryota</taxon>
        <taxon>Fungi</taxon>
        <taxon>Dikarya</taxon>
        <taxon>Ascomycota</taxon>
        <taxon>Pezizomycotina</taxon>
        <taxon>Sordariomycetes</taxon>
        <taxon>Hypocreomycetidae</taxon>
        <taxon>Hypocreales</taxon>
        <taxon>Clavicipitaceae</taxon>
        <taxon>Pochonia</taxon>
    </lineage>
</organism>
<reference evidence="2 3" key="1">
    <citation type="journal article" date="2016" name="PLoS Pathog.">
        <title>Biosynthesis of antibiotic leucinostatins in bio-control fungus Purpureocillium lilacinum and their inhibition on phytophthora revealed by genome mining.</title>
        <authorList>
            <person name="Wang G."/>
            <person name="Liu Z."/>
            <person name="Lin R."/>
            <person name="Li E."/>
            <person name="Mao Z."/>
            <person name="Ling J."/>
            <person name="Yang Y."/>
            <person name="Yin W.B."/>
            <person name="Xie B."/>
        </authorList>
    </citation>
    <scope>NUCLEOTIDE SEQUENCE [LARGE SCALE GENOMIC DNA]</scope>
    <source>
        <strain evidence="2">170</strain>
    </source>
</reference>
<name>A0A179F1R7_METCM</name>
<gene>
    <name evidence="2" type="ORF">VFPPC_11519</name>
</gene>
<dbReference type="STRING" id="1380566.A0A179F1R7"/>
<dbReference type="RefSeq" id="XP_018137099.1">
    <property type="nucleotide sequence ID" value="XM_018289680.1"/>
</dbReference>
<dbReference type="KEGG" id="pchm:VFPPC_11519"/>
<evidence type="ECO:0000256" key="1">
    <source>
        <dbReference type="SAM" id="MobiDB-lite"/>
    </source>
</evidence>
<evidence type="ECO:0000313" key="2">
    <source>
        <dbReference type="EMBL" id="OAQ59019.1"/>
    </source>
</evidence>
<protein>
    <submittedName>
        <fullName evidence="2">Uncharacterized protein</fullName>
    </submittedName>
</protein>
<sequence>MLGQPQDELPPPYSETGFPPVKRDNWADNYYKVICQAQSSGCLRAVPQRHWILVIDDNCRLDPFVHTAIKSFVACLLPIFRAYKADARLFFACKRNNEYEPLSHDDKDRANFLEQLLSSSNWGSALNIAQQNETLDHEEIYNWMTHQDGTLNDFYELLSRIQHELHPYRYGWDIEGVGLDNESMELLYEDALENPKPQTHVLNSLALTVRRAIMLIEGRLAAKHAALPTEVLILTGSSLQQSEVNNIREELRNVKGGNLEAGISTLLFVHSREDAIIKQHKKLRSANKAIYDATHIIVSEYLKNGPSRQLFGKVLNRHDKRWRKVLSEGEKYGLGSLASEDDVHLPSVDEAVTALRKSAEDAWC</sequence>
<proteinExistence type="predicted"/>
<dbReference type="EMBL" id="LSBJ02000012">
    <property type="protein sequence ID" value="OAQ59019.1"/>
    <property type="molecule type" value="Genomic_DNA"/>
</dbReference>